<evidence type="ECO:0000256" key="2">
    <source>
        <dbReference type="SAM" id="SignalP"/>
    </source>
</evidence>
<reference evidence="3" key="1">
    <citation type="submission" date="2022-08" db="EMBL/GenBank/DDBJ databases">
        <title>Complete genome sequence of 14 non-tuberculosis mycobacteria type-strains.</title>
        <authorList>
            <person name="Igarashi Y."/>
            <person name="Osugi A."/>
            <person name="Mitarai S."/>
        </authorList>
    </citation>
    <scope>NUCLEOTIDE SEQUENCE</scope>
    <source>
        <strain evidence="3">DSM 45575</strain>
    </source>
</reference>
<proteinExistence type="predicted"/>
<sequence length="160" mass="16639">MWTRVVTAGAALCAAALTGATTALADPEPAPEPAPTPGAEAPDTQAATSIEEDGTYQVGEQILPGTYTSAGPAEDATCYWRRSRDGEIVDNAMTKKPQVVQIEPTDSEFRTSGCQPWQRTDGEQAPPGLDPAAAKNQLRDEIGKLNLGSLLHGGGQVPGP</sequence>
<evidence type="ECO:0000313" key="3">
    <source>
        <dbReference type="EMBL" id="ULN54208.1"/>
    </source>
</evidence>
<feature type="signal peptide" evidence="2">
    <location>
        <begin position="1"/>
        <end position="25"/>
    </location>
</feature>
<evidence type="ECO:0000256" key="1">
    <source>
        <dbReference type="SAM" id="MobiDB-lite"/>
    </source>
</evidence>
<keyword evidence="4" id="KW-1185">Reference proteome</keyword>
<protein>
    <recommendedName>
        <fullName evidence="5">Lipoprotein</fullName>
    </recommendedName>
</protein>
<accession>A0ABY3U9R4</accession>
<gene>
    <name evidence="3" type="ORF">MIU77_08105</name>
</gene>
<name>A0ABY3U9R4_9MYCO</name>
<dbReference type="Proteomes" id="UP001055200">
    <property type="component" value="Chromosome"/>
</dbReference>
<feature type="region of interest" description="Disordered" evidence="1">
    <location>
        <begin position="105"/>
        <end position="132"/>
    </location>
</feature>
<feature type="chain" id="PRO_5047272198" description="Lipoprotein" evidence="2">
    <location>
        <begin position="26"/>
        <end position="160"/>
    </location>
</feature>
<keyword evidence="2" id="KW-0732">Signal</keyword>
<evidence type="ECO:0008006" key="5">
    <source>
        <dbReference type="Google" id="ProtNLM"/>
    </source>
</evidence>
<dbReference type="RefSeq" id="WP_240172407.1">
    <property type="nucleotide sequence ID" value="NZ_CP092365.1"/>
</dbReference>
<feature type="region of interest" description="Disordered" evidence="1">
    <location>
        <begin position="24"/>
        <end position="51"/>
    </location>
</feature>
<dbReference type="EMBL" id="CP092365">
    <property type="protein sequence ID" value="ULN54208.1"/>
    <property type="molecule type" value="Genomic_DNA"/>
</dbReference>
<organism evidence="3 4">
    <name type="scientific">Mycolicibacillus parakoreensis</name>
    <dbReference type="NCBI Taxonomy" id="1069221"/>
    <lineage>
        <taxon>Bacteria</taxon>
        <taxon>Bacillati</taxon>
        <taxon>Actinomycetota</taxon>
        <taxon>Actinomycetes</taxon>
        <taxon>Mycobacteriales</taxon>
        <taxon>Mycobacteriaceae</taxon>
        <taxon>Mycolicibacillus</taxon>
    </lineage>
</organism>
<evidence type="ECO:0000313" key="4">
    <source>
        <dbReference type="Proteomes" id="UP001055200"/>
    </source>
</evidence>